<dbReference type="RefSeq" id="WP_140928374.1">
    <property type="nucleotide sequence ID" value="NZ_VFSU01000026.1"/>
</dbReference>
<dbReference type="Proteomes" id="UP000319897">
    <property type="component" value="Unassembled WGS sequence"/>
</dbReference>
<dbReference type="InterPro" id="IPR003829">
    <property type="entry name" value="Pirin_N_dom"/>
</dbReference>
<comment type="similarity">
    <text evidence="1 3">Belongs to the pirin family.</text>
</comment>
<accession>A0A501XIF6</accession>
<gene>
    <name evidence="6" type="ORF">FJQ54_10490</name>
</gene>
<dbReference type="Pfam" id="PF02678">
    <property type="entry name" value="Pirin"/>
    <property type="match status" value="1"/>
</dbReference>
<dbReference type="InterPro" id="IPR012093">
    <property type="entry name" value="Pirin"/>
</dbReference>
<feature type="binding site" evidence="2">
    <location>
        <position position="99"/>
    </location>
    <ligand>
        <name>Fe cation</name>
        <dbReference type="ChEBI" id="CHEBI:24875"/>
    </ligand>
</feature>
<dbReference type="InterPro" id="IPR014710">
    <property type="entry name" value="RmlC-like_jellyroll"/>
</dbReference>
<feature type="binding site" evidence="2">
    <location>
        <position position="97"/>
    </location>
    <ligand>
        <name>Fe cation</name>
        <dbReference type="ChEBI" id="CHEBI:24875"/>
    </ligand>
</feature>
<dbReference type="Pfam" id="PF05726">
    <property type="entry name" value="Pirin_C"/>
    <property type="match status" value="1"/>
</dbReference>
<feature type="binding site" evidence="2">
    <location>
        <position position="55"/>
    </location>
    <ligand>
        <name>Fe cation</name>
        <dbReference type="ChEBI" id="CHEBI:24875"/>
    </ligand>
</feature>
<protein>
    <submittedName>
        <fullName evidence="6">Pirin family protein</fullName>
    </submittedName>
</protein>
<evidence type="ECO:0000259" key="4">
    <source>
        <dbReference type="Pfam" id="PF02678"/>
    </source>
</evidence>
<evidence type="ECO:0000256" key="1">
    <source>
        <dbReference type="ARBA" id="ARBA00008416"/>
    </source>
</evidence>
<dbReference type="PIRSF" id="PIRSF006232">
    <property type="entry name" value="Pirin"/>
    <property type="match status" value="1"/>
</dbReference>
<evidence type="ECO:0000256" key="3">
    <source>
        <dbReference type="RuleBase" id="RU003457"/>
    </source>
</evidence>
<organism evidence="6 7">
    <name type="scientific">Sandaracinobacter neustonicus</name>
    <dbReference type="NCBI Taxonomy" id="1715348"/>
    <lineage>
        <taxon>Bacteria</taxon>
        <taxon>Pseudomonadati</taxon>
        <taxon>Pseudomonadota</taxon>
        <taxon>Alphaproteobacteria</taxon>
        <taxon>Sphingomonadales</taxon>
        <taxon>Sphingosinicellaceae</taxon>
        <taxon>Sandaracinobacter</taxon>
    </lineage>
</organism>
<proteinExistence type="inferred from homology"/>
<keyword evidence="7" id="KW-1185">Reference proteome</keyword>
<keyword evidence="2" id="KW-0479">Metal-binding</keyword>
<reference evidence="6 7" key="1">
    <citation type="submission" date="2019-06" db="EMBL/GenBank/DDBJ databases">
        <authorList>
            <person name="Lee I."/>
            <person name="Jang G.I."/>
            <person name="Hwang C.Y."/>
        </authorList>
    </citation>
    <scope>NUCLEOTIDE SEQUENCE [LARGE SCALE GENOMIC DNA]</scope>
    <source>
        <strain evidence="6 7">PAMC 28131</strain>
    </source>
</reference>
<feature type="binding site" evidence="2">
    <location>
        <position position="53"/>
    </location>
    <ligand>
        <name>Fe cation</name>
        <dbReference type="ChEBI" id="CHEBI:24875"/>
    </ligand>
</feature>
<evidence type="ECO:0000259" key="5">
    <source>
        <dbReference type="Pfam" id="PF05726"/>
    </source>
</evidence>
<evidence type="ECO:0000256" key="2">
    <source>
        <dbReference type="PIRSR" id="PIRSR006232-1"/>
    </source>
</evidence>
<dbReference type="GO" id="GO:0046872">
    <property type="term" value="F:metal ion binding"/>
    <property type="evidence" value="ECO:0007669"/>
    <property type="project" value="UniProtKB-KW"/>
</dbReference>
<comment type="cofactor">
    <cofactor evidence="2">
        <name>Fe cation</name>
        <dbReference type="ChEBI" id="CHEBI:24875"/>
    </cofactor>
    <text evidence="2">Binds 1 Fe cation per subunit.</text>
</comment>
<dbReference type="OrthoDB" id="9780903at2"/>
<keyword evidence="2" id="KW-0408">Iron</keyword>
<dbReference type="InterPro" id="IPR008778">
    <property type="entry name" value="Pirin_C_dom"/>
</dbReference>
<sequence>MLRIEARPRDLGGFEVARLLPFHSRRLVGPFIFFDHIGPSEFPAGSGMDVRPHPHIGLATVTYLFEGKIRHKDSLGSDLDIGPGAVNWMTAGRGIAHSERTPPDLRASGHRLHGIQSWVALPKADEECPPDFVHHPADTLPSITIDGARRTLIAGTAFGAVSPVKFSHPSFYIDVDAKAGATVHLPPEHVERAIYVAAGHVTLNSGEAVPAGTMIVLPDGGGEAYFTTDEPSRVMLLGGAPMDGPRLIWWNLVASEQRLIDEAKAEWKAGPFGGRWPEIPGEHEFIPLPE</sequence>
<dbReference type="InterPro" id="IPR011051">
    <property type="entry name" value="RmlC_Cupin_sf"/>
</dbReference>
<comment type="caution">
    <text evidence="6">The sequence shown here is derived from an EMBL/GenBank/DDBJ whole genome shotgun (WGS) entry which is preliminary data.</text>
</comment>
<dbReference type="SUPFAM" id="SSF51182">
    <property type="entry name" value="RmlC-like cupins"/>
    <property type="match status" value="1"/>
</dbReference>
<dbReference type="PANTHER" id="PTHR13903">
    <property type="entry name" value="PIRIN-RELATED"/>
    <property type="match status" value="1"/>
</dbReference>
<dbReference type="CDD" id="cd02909">
    <property type="entry name" value="cupin_pirin_N"/>
    <property type="match status" value="1"/>
</dbReference>
<dbReference type="PANTHER" id="PTHR13903:SF8">
    <property type="entry name" value="PIRIN"/>
    <property type="match status" value="1"/>
</dbReference>
<dbReference type="AlphaFoldDB" id="A0A501XIF6"/>
<name>A0A501XIF6_9SPHN</name>
<dbReference type="EMBL" id="VFSU01000026">
    <property type="protein sequence ID" value="TPE60438.1"/>
    <property type="molecule type" value="Genomic_DNA"/>
</dbReference>
<dbReference type="Gene3D" id="2.60.120.10">
    <property type="entry name" value="Jelly Rolls"/>
    <property type="match status" value="2"/>
</dbReference>
<dbReference type="CDD" id="cd02247">
    <property type="entry name" value="cupin_pirin_C"/>
    <property type="match status" value="1"/>
</dbReference>
<evidence type="ECO:0000313" key="6">
    <source>
        <dbReference type="EMBL" id="TPE60438.1"/>
    </source>
</evidence>
<evidence type="ECO:0000313" key="7">
    <source>
        <dbReference type="Proteomes" id="UP000319897"/>
    </source>
</evidence>
<feature type="domain" description="Pirin N-terminal" evidence="4">
    <location>
        <begin position="14"/>
        <end position="119"/>
    </location>
</feature>
<feature type="domain" description="Pirin C-terminal" evidence="5">
    <location>
        <begin position="172"/>
        <end position="273"/>
    </location>
</feature>